<dbReference type="HOGENOM" id="CLU_057383_1_0_5"/>
<dbReference type="EMBL" id="CP003075">
    <property type="protein sequence ID" value="AEQ50244.1"/>
    <property type="molecule type" value="Genomic_DNA"/>
</dbReference>
<feature type="signal peptide" evidence="1">
    <location>
        <begin position="1"/>
        <end position="25"/>
    </location>
</feature>
<dbReference type="InterPro" id="IPR029062">
    <property type="entry name" value="Class_I_gatase-like"/>
</dbReference>
<dbReference type="PANTHER" id="PTHR40469:SF2">
    <property type="entry name" value="GALACTOSE-BINDING DOMAIN-LIKE SUPERFAMILY PROTEIN"/>
    <property type="match status" value="1"/>
</dbReference>
<dbReference type="InterPro" id="IPR029010">
    <property type="entry name" value="ThuA-like"/>
</dbReference>
<name>G4R7U9_PELHB</name>
<dbReference type="PATRIC" id="fig|1082931.4.peg.199"/>
<dbReference type="GO" id="GO:0016787">
    <property type="term" value="F:hydrolase activity"/>
    <property type="evidence" value="ECO:0007669"/>
    <property type="project" value="UniProtKB-KW"/>
</dbReference>
<protein>
    <submittedName>
        <fullName evidence="3">Secreted glycosyl hydrolase</fullName>
    </submittedName>
</protein>
<keyword evidence="3" id="KW-0378">Hydrolase</keyword>
<dbReference type="KEGG" id="phl:KKY_199"/>
<evidence type="ECO:0000313" key="3">
    <source>
        <dbReference type="EMBL" id="AEQ50244.1"/>
    </source>
</evidence>
<dbReference type="Gene3D" id="3.40.50.880">
    <property type="match status" value="1"/>
</dbReference>
<organism evidence="3 4">
    <name type="scientific">Pelagibacterium halotolerans (strain DSM 22347 / JCM 15775 / CGMCC 1.7692 / B2)</name>
    <dbReference type="NCBI Taxonomy" id="1082931"/>
    <lineage>
        <taxon>Bacteria</taxon>
        <taxon>Pseudomonadati</taxon>
        <taxon>Pseudomonadota</taxon>
        <taxon>Alphaproteobacteria</taxon>
        <taxon>Hyphomicrobiales</taxon>
        <taxon>Devosiaceae</taxon>
        <taxon>Pelagibacterium</taxon>
    </lineage>
</organism>
<dbReference type="PANTHER" id="PTHR40469">
    <property type="entry name" value="SECRETED GLYCOSYL HYDROLASE"/>
    <property type="match status" value="1"/>
</dbReference>
<feature type="chain" id="PRO_5003467525" evidence="1">
    <location>
        <begin position="26"/>
        <end position="295"/>
    </location>
</feature>
<dbReference type="Pfam" id="PF06283">
    <property type="entry name" value="ThuA"/>
    <property type="match status" value="1"/>
</dbReference>
<reference evidence="3 4" key="1">
    <citation type="journal article" date="2012" name="J. Bacteriol.">
        <title>Complete genome sequence of Pelagibacterium halotolerans B2T.</title>
        <authorList>
            <person name="Huo Y.Y."/>
            <person name="Cheng H."/>
            <person name="Han X.F."/>
            <person name="Jiang X.W."/>
            <person name="Sun C."/>
            <person name="Zhang X.Q."/>
            <person name="Zhu X.F."/>
            <person name="Liu Y.F."/>
            <person name="Li P.F."/>
            <person name="Ni P.X."/>
            <person name="Wu M."/>
        </authorList>
    </citation>
    <scope>NUCLEOTIDE SEQUENCE [LARGE SCALE GENOMIC DNA]</scope>
    <source>
        <strain evidence="4">DSM 22347 / JCM 15775 / CGMCC 1.7692 / B2</strain>
    </source>
</reference>
<accession>G4R7U9</accession>
<dbReference type="Proteomes" id="UP000008850">
    <property type="component" value="Chromosome"/>
</dbReference>
<evidence type="ECO:0000256" key="1">
    <source>
        <dbReference type="SAM" id="SignalP"/>
    </source>
</evidence>
<gene>
    <name evidence="3" type="ordered locus">KKY_199</name>
</gene>
<keyword evidence="1" id="KW-0732">Signal</keyword>
<evidence type="ECO:0000259" key="2">
    <source>
        <dbReference type="Pfam" id="PF06283"/>
    </source>
</evidence>
<dbReference type="SUPFAM" id="SSF52317">
    <property type="entry name" value="Class I glutamine amidotransferase-like"/>
    <property type="match status" value="1"/>
</dbReference>
<keyword evidence="4" id="KW-1185">Reference proteome</keyword>
<feature type="domain" description="ThuA-like" evidence="2">
    <location>
        <begin position="63"/>
        <end position="283"/>
    </location>
</feature>
<dbReference type="RefSeq" id="WP_014129394.1">
    <property type="nucleotide sequence ID" value="NC_016078.1"/>
</dbReference>
<dbReference type="AlphaFoldDB" id="G4R7U9"/>
<proteinExistence type="predicted"/>
<evidence type="ECO:0000313" key="4">
    <source>
        <dbReference type="Proteomes" id="UP000008850"/>
    </source>
</evidence>
<dbReference type="STRING" id="1082931.KKY_199"/>
<dbReference type="eggNOG" id="COG3828">
    <property type="taxonomic scope" value="Bacteria"/>
</dbReference>
<sequence>MTKLIARLAGAAAVFTALTSLPAMAQVPEQYTTFEKYGVCGSIDDSCYNPWNNRTEGEEEPWKVLIYYHVAPGVNPHGNLEAGVAALTELFEGEGYEVTASNDPTTFESSRNLSAMDTIVFFSTGREALSDLGKHQLMLYTRGGGGFVGIHNAFGTSYGWTWYEGLLGGQLFNHGPRQLASIQVQSENDPSVAHLEDGDSFDQEEWYNIYPDPRQLSDINILLTVDEATMTQGQSSTHPGMGDGHPVSWCHYYDGGRAWMTVLGHSEEILEDENFLQHVLGGVNGTMGKDDFCLE</sequence>